<keyword evidence="3" id="KW-1185">Reference proteome</keyword>
<gene>
    <name evidence="2" type="ORF">BT67DRAFT_153595</name>
</gene>
<accession>A0AAN6UEM9</accession>
<evidence type="ECO:0000256" key="1">
    <source>
        <dbReference type="SAM" id="MobiDB-lite"/>
    </source>
</evidence>
<organism evidence="2 3">
    <name type="scientific">Trichocladium antarcticum</name>
    <dbReference type="NCBI Taxonomy" id="1450529"/>
    <lineage>
        <taxon>Eukaryota</taxon>
        <taxon>Fungi</taxon>
        <taxon>Dikarya</taxon>
        <taxon>Ascomycota</taxon>
        <taxon>Pezizomycotina</taxon>
        <taxon>Sordariomycetes</taxon>
        <taxon>Sordariomycetidae</taxon>
        <taxon>Sordariales</taxon>
        <taxon>Chaetomiaceae</taxon>
        <taxon>Trichocladium</taxon>
    </lineage>
</organism>
<dbReference type="AlphaFoldDB" id="A0AAN6UEM9"/>
<evidence type="ECO:0000313" key="3">
    <source>
        <dbReference type="Proteomes" id="UP001304895"/>
    </source>
</evidence>
<reference evidence="2" key="2">
    <citation type="submission" date="2023-05" db="EMBL/GenBank/DDBJ databases">
        <authorList>
            <consortium name="Lawrence Berkeley National Laboratory"/>
            <person name="Steindorff A."/>
            <person name="Hensen N."/>
            <person name="Bonometti L."/>
            <person name="Westerberg I."/>
            <person name="Brannstrom I.O."/>
            <person name="Guillou S."/>
            <person name="Cros-Aarteil S."/>
            <person name="Calhoun S."/>
            <person name="Haridas S."/>
            <person name="Kuo A."/>
            <person name="Mondo S."/>
            <person name="Pangilinan J."/>
            <person name="Riley R."/>
            <person name="Labutti K."/>
            <person name="Andreopoulos B."/>
            <person name="Lipzen A."/>
            <person name="Chen C."/>
            <person name="Yanf M."/>
            <person name="Daum C."/>
            <person name="Ng V."/>
            <person name="Clum A."/>
            <person name="Ohm R."/>
            <person name="Martin F."/>
            <person name="Silar P."/>
            <person name="Natvig D."/>
            <person name="Lalanne C."/>
            <person name="Gautier V."/>
            <person name="Ament-Velasquez S.L."/>
            <person name="Kruys A."/>
            <person name="Hutchinson M.I."/>
            <person name="Powell A.J."/>
            <person name="Barry K."/>
            <person name="Miller A.N."/>
            <person name="Grigoriev I.V."/>
            <person name="Debuchy R."/>
            <person name="Gladieux P."/>
            <person name="Thoren M.H."/>
            <person name="Johannesson H."/>
        </authorList>
    </citation>
    <scope>NUCLEOTIDE SEQUENCE</scope>
    <source>
        <strain evidence="2">CBS 123565</strain>
    </source>
</reference>
<feature type="compositionally biased region" description="Low complexity" evidence="1">
    <location>
        <begin position="199"/>
        <end position="211"/>
    </location>
</feature>
<proteinExistence type="predicted"/>
<dbReference type="Proteomes" id="UP001304895">
    <property type="component" value="Unassembled WGS sequence"/>
</dbReference>
<reference evidence="2" key="1">
    <citation type="journal article" date="2023" name="Mol. Phylogenet. Evol.">
        <title>Genome-scale phylogeny and comparative genomics of the fungal order Sordariales.</title>
        <authorList>
            <person name="Hensen N."/>
            <person name="Bonometti L."/>
            <person name="Westerberg I."/>
            <person name="Brannstrom I.O."/>
            <person name="Guillou S."/>
            <person name="Cros-Aarteil S."/>
            <person name="Calhoun S."/>
            <person name="Haridas S."/>
            <person name="Kuo A."/>
            <person name="Mondo S."/>
            <person name="Pangilinan J."/>
            <person name="Riley R."/>
            <person name="LaButti K."/>
            <person name="Andreopoulos B."/>
            <person name="Lipzen A."/>
            <person name="Chen C."/>
            <person name="Yan M."/>
            <person name="Daum C."/>
            <person name="Ng V."/>
            <person name="Clum A."/>
            <person name="Steindorff A."/>
            <person name="Ohm R.A."/>
            <person name="Martin F."/>
            <person name="Silar P."/>
            <person name="Natvig D.O."/>
            <person name="Lalanne C."/>
            <person name="Gautier V."/>
            <person name="Ament-Velasquez S.L."/>
            <person name="Kruys A."/>
            <person name="Hutchinson M.I."/>
            <person name="Powell A.J."/>
            <person name="Barry K."/>
            <person name="Miller A.N."/>
            <person name="Grigoriev I.V."/>
            <person name="Debuchy R."/>
            <person name="Gladieux P."/>
            <person name="Hiltunen Thoren M."/>
            <person name="Johannesson H."/>
        </authorList>
    </citation>
    <scope>NUCLEOTIDE SEQUENCE</scope>
    <source>
        <strain evidence="2">CBS 123565</strain>
    </source>
</reference>
<evidence type="ECO:0000313" key="2">
    <source>
        <dbReference type="EMBL" id="KAK4131582.1"/>
    </source>
</evidence>
<dbReference type="EMBL" id="MU853423">
    <property type="protein sequence ID" value="KAK4131582.1"/>
    <property type="molecule type" value="Genomic_DNA"/>
</dbReference>
<feature type="region of interest" description="Disordered" evidence="1">
    <location>
        <begin position="199"/>
        <end position="219"/>
    </location>
</feature>
<name>A0AAN6UEM9_9PEZI</name>
<comment type="caution">
    <text evidence="2">The sequence shown here is derived from an EMBL/GenBank/DDBJ whole genome shotgun (WGS) entry which is preliminary data.</text>
</comment>
<protein>
    <submittedName>
        <fullName evidence="2">Uncharacterized protein</fullName>
    </submittedName>
</protein>
<sequence length="248" mass="26446">MPWLEAGACVRGGVGGVVRATSTLLPVPLPVPTVAVVVVPASSAASSFVSWSSPLPVSFCATAVLVRDSFDGLLWPGFKDCGVGAWLRAAAAGGQLRVVGFNDPKLLRRIRRPRVPDAQQPQVHRRKYSAKQSAKHGIGVVRGSLLLAEFAARIGSLTDLGHPLSLGSWVATATTSCRESLGTRAVGWCLSRFRRHSGQSRAGAQAQAPQPLSRTRSPSSCRYVFRHVRPGPPIKVVPPRPRVLRSRG</sequence>